<feature type="active site" evidence="2">
    <location>
        <position position="167"/>
    </location>
</feature>
<comment type="function">
    <text evidence="2">Cell wall formation.</text>
</comment>
<keyword evidence="2" id="KW-0521">NADP</keyword>
<dbReference type="NCBIfam" id="NF000755">
    <property type="entry name" value="PRK00046.1"/>
    <property type="match status" value="1"/>
</dbReference>
<proteinExistence type="inferred from homology"/>
<dbReference type="PANTHER" id="PTHR21071:SF4">
    <property type="entry name" value="UDP-N-ACETYLENOLPYRUVOYLGLUCOSAMINE REDUCTASE"/>
    <property type="match status" value="1"/>
</dbReference>
<dbReference type="Pfam" id="PF01565">
    <property type="entry name" value="FAD_binding_4"/>
    <property type="match status" value="1"/>
</dbReference>
<keyword evidence="2" id="KW-0285">Flavoprotein</keyword>
<feature type="active site" description="Proton donor" evidence="2">
    <location>
        <position position="241"/>
    </location>
</feature>
<comment type="subcellular location">
    <subcellularLocation>
        <location evidence="2">Cytoplasm</location>
    </subcellularLocation>
</comment>
<dbReference type="InterPro" id="IPR016167">
    <property type="entry name" value="FAD-bd_PCMH_sub1"/>
</dbReference>
<dbReference type="GO" id="GO:0009252">
    <property type="term" value="P:peptidoglycan biosynthetic process"/>
    <property type="evidence" value="ECO:0007669"/>
    <property type="project" value="UniProtKB-UniRule"/>
</dbReference>
<dbReference type="InterPro" id="IPR006094">
    <property type="entry name" value="Oxid_FAD_bind_N"/>
</dbReference>
<dbReference type="AlphaFoldDB" id="A0A3S4LIT2"/>
<dbReference type="InterPro" id="IPR016166">
    <property type="entry name" value="FAD-bd_PCMH"/>
</dbReference>
<dbReference type="SUPFAM" id="SSF56176">
    <property type="entry name" value="FAD-binding/transporter-associated domain-like"/>
    <property type="match status" value="1"/>
</dbReference>
<dbReference type="EMBL" id="LR134182">
    <property type="protein sequence ID" value="VEB41810.1"/>
    <property type="molecule type" value="Genomic_DNA"/>
</dbReference>
<evidence type="ECO:0000256" key="3">
    <source>
        <dbReference type="SAM" id="MobiDB-lite"/>
    </source>
</evidence>
<comment type="pathway">
    <text evidence="2">Cell wall biogenesis; peptidoglycan biosynthesis.</text>
</comment>
<accession>A0A3S4LIT2</accession>
<dbReference type="HAMAP" id="MF_00037">
    <property type="entry name" value="MurB"/>
    <property type="match status" value="1"/>
</dbReference>
<keyword evidence="2" id="KW-0961">Cell wall biogenesis/degradation</keyword>
<sequence>MTLQFRADVDLRPYNTFGMAVRAAHFCQLDDAADLPALLAHPLYRQGPVLWLGGGSNLLLTRDYPGLVVKVALAGIRLLREDGDDMIVEAAAGENWHGFVQHALAQGWYGLENLSLIPGTVGASPVQNIGAYGVEVKDRLLEVVCAQLDRNGEAATLSNAECRFGYRDSVFKHEAAGRLLVTAVRFRLSRRAELRTGYGDIQQQLQADGVDRPTPQDVSRAVVAIRQSKLPDPAVLGNAGSFFKNPVVPRNRPPRCWNATRSCRATRRRRQGQAGRRLADRPMRTQGLPRRRRRRARQTSAGAGQPRPRHRRTDARAGAQGAADREREIRRGAGTGTADPVSAPARPRNAMSLESK</sequence>
<evidence type="ECO:0000313" key="5">
    <source>
        <dbReference type="EMBL" id="VEB41810.1"/>
    </source>
</evidence>
<dbReference type="GO" id="GO:0008762">
    <property type="term" value="F:UDP-N-acetylmuramate dehydrogenase activity"/>
    <property type="evidence" value="ECO:0007669"/>
    <property type="project" value="UniProtKB-UniRule"/>
</dbReference>
<dbReference type="GO" id="GO:0008360">
    <property type="term" value="P:regulation of cell shape"/>
    <property type="evidence" value="ECO:0007669"/>
    <property type="project" value="UniProtKB-KW"/>
</dbReference>
<comment type="catalytic activity">
    <reaction evidence="2">
        <text>UDP-N-acetyl-alpha-D-muramate + NADP(+) = UDP-N-acetyl-3-O-(1-carboxyvinyl)-alpha-D-glucosamine + NADPH + H(+)</text>
        <dbReference type="Rhea" id="RHEA:12248"/>
        <dbReference type="ChEBI" id="CHEBI:15378"/>
        <dbReference type="ChEBI" id="CHEBI:57783"/>
        <dbReference type="ChEBI" id="CHEBI:58349"/>
        <dbReference type="ChEBI" id="CHEBI:68483"/>
        <dbReference type="ChEBI" id="CHEBI:70757"/>
        <dbReference type="EC" id="1.3.1.98"/>
    </reaction>
</comment>
<dbReference type="GO" id="GO:0051301">
    <property type="term" value="P:cell division"/>
    <property type="evidence" value="ECO:0007669"/>
    <property type="project" value="UniProtKB-KW"/>
</dbReference>
<evidence type="ECO:0000259" key="4">
    <source>
        <dbReference type="PROSITE" id="PS51387"/>
    </source>
</evidence>
<keyword evidence="2" id="KW-0131">Cell cycle</keyword>
<dbReference type="InterPro" id="IPR016169">
    <property type="entry name" value="FAD-bd_PCMH_sub2"/>
</dbReference>
<keyword evidence="2" id="KW-0133">Cell shape</keyword>
<evidence type="ECO:0000256" key="2">
    <source>
        <dbReference type="HAMAP-Rule" id="MF_00037"/>
    </source>
</evidence>
<name>A0A3S4LIT2_CHRVL</name>
<dbReference type="PANTHER" id="PTHR21071">
    <property type="entry name" value="UDP-N-ACETYLENOLPYRUVOYLGLUCOSAMINE REDUCTASE"/>
    <property type="match status" value="1"/>
</dbReference>
<dbReference type="Proteomes" id="UP000275777">
    <property type="component" value="Chromosome"/>
</dbReference>
<dbReference type="InterPro" id="IPR036318">
    <property type="entry name" value="FAD-bd_PCMH-like_sf"/>
</dbReference>
<feature type="active site" evidence="2">
    <location>
        <position position="328"/>
    </location>
</feature>
<organism evidence="5 6">
    <name type="scientific">Chromobacterium violaceum</name>
    <dbReference type="NCBI Taxonomy" id="536"/>
    <lineage>
        <taxon>Bacteria</taxon>
        <taxon>Pseudomonadati</taxon>
        <taxon>Pseudomonadota</taxon>
        <taxon>Betaproteobacteria</taxon>
        <taxon>Neisseriales</taxon>
        <taxon>Chromobacteriaceae</taxon>
        <taxon>Chromobacterium</taxon>
    </lineage>
</organism>
<gene>
    <name evidence="2 5" type="primary">murB</name>
    <name evidence="5" type="ORF">NCTC9695_02250</name>
</gene>
<keyword evidence="2" id="KW-0963">Cytoplasm</keyword>
<dbReference type="NCBIfam" id="TIGR00179">
    <property type="entry name" value="murB"/>
    <property type="match status" value="1"/>
</dbReference>
<dbReference type="GO" id="GO:0071555">
    <property type="term" value="P:cell wall organization"/>
    <property type="evidence" value="ECO:0007669"/>
    <property type="project" value="UniProtKB-KW"/>
</dbReference>
<dbReference type="SUPFAM" id="SSF56194">
    <property type="entry name" value="Uridine diphospho-N-Acetylenolpyruvylglucosamine reductase, MurB, C-terminal domain"/>
    <property type="match status" value="1"/>
</dbReference>
<dbReference type="GO" id="GO:0071949">
    <property type="term" value="F:FAD binding"/>
    <property type="evidence" value="ECO:0007669"/>
    <property type="project" value="InterPro"/>
</dbReference>
<evidence type="ECO:0000313" key="6">
    <source>
        <dbReference type="Proteomes" id="UP000275777"/>
    </source>
</evidence>
<dbReference type="GO" id="GO:0005829">
    <property type="term" value="C:cytosol"/>
    <property type="evidence" value="ECO:0007669"/>
    <property type="project" value="TreeGrafter"/>
</dbReference>
<reference evidence="5 6" key="1">
    <citation type="submission" date="2018-12" db="EMBL/GenBank/DDBJ databases">
        <authorList>
            <consortium name="Pathogen Informatics"/>
        </authorList>
    </citation>
    <scope>NUCLEOTIDE SEQUENCE [LARGE SCALE GENOMIC DNA]</scope>
    <source>
        <strain evidence="5 6">NCTC9695</strain>
    </source>
</reference>
<protein>
    <recommendedName>
        <fullName evidence="2">UDP-N-acetylenolpyruvoylglucosamine reductase</fullName>
        <ecNumber evidence="2">1.3.1.98</ecNumber>
    </recommendedName>
    <alternativeName>
        <fullName evidence="2">UDP-N-acetylmuramate dehydrogenase</fullName>
    </alternativeName>
</protein>
<comment type="similarity">
    <text evidence="2">Belongs to the MurB family.</text>
</comment>
<feature type="region of interest" description="Disordered" evidence="3">
    <location>
        <begin position="250"/>
        <end position="356"/>
    </location>
</feature>
<evidence type="ECO:0000256" key="1">
    <source>
        <dbReference type="ARBA" id="ARBA00022827"/>
    </source>
</evidence>
<dbReference type="PROSITE" id="PS51387">
    <property type="entry name" value="FAD_PCMH"/>
    <property type="match status" value="1"/>
</dbReference>
<dbReference type="InterPro" id="IPR003170">
    <property type="entry name" value="MurB"/>
</dbReference>
<keyword evidence="2 5" id="KW-0560">Oxidoreductase</keyword>
<dbReference type="Gene3D" id="3.30.43.10">
    <property type="entry name" value="Uridine Diphospho-n-acetylenolpyruvylglucosamine Reductase, domain 2"/>
    <property type="match status" value="1"/>
</dbReference>
<dbReference type="InterPro" id="IPR036635">
    <property type="entry name" value="MurB_C_sf"/>
</dbReference>
<comment type="cofactor">
    <cofactor evidence="2">
        <name>FAD</name>
        <dbReference type="ChEBI" id="CHEBI:57692"/>
    </cofactor>
</comment>
<feature type="domain" description="FAD-binding PCMH-type" evidence="4">
    <location>
        <begin position="19"/>
        <end position="191"/>
    </location>
</feature>
<dbReference type="Gene3D" id="3.30.465.10">
    <property type="match status" value="1"/>
</dbReference>
<keyword evidence="2" id="KW-0573">Peptidoglycan synthesis</keyword>
<keyword evidence="1 2" id="KW-0274">FAD</keyword>
<keyword evidence="2" id="KW-0132">Cell division</keyword>
<dbReference type="UniPathway" id="UPA00219"/>
<dbReference type="EC" id="1.3.1.98" evidence="2"/>